<dbReference type="InterPro" id="IPR029057">
    <property type="entry name" value="PRTase-like"/>
</dbReference>
<dbReference type="InterPro" id="IPR050408">
    <property type="entry name" value="HGPRT"/>
</dbReference>
<dbReference type="STRING" id="44575.SAMN05216419_100842"/>
<dbReference type="PANTHER" id="PTHR43340">
    <property type="entry name" value="HYPOXANTHINE-GUANINE PHOSPHORIBOSYLTRANSFERASE"/>
    <property type="match status" value="1"/>
</dbReference>
<evidence type="ECO:0000256" key="2">
    <source>
        <dbReference type="ARBA" id="ARBA00049402"/>
    </source>
</evidence>
<proteinExistence type="predicted"/>
<dbReference type="GO" id="GO:0006178">
    <property type="term" value="P:guanine salvage"/>
    <property type="evidence" value="ECO:0007669"/>
    <property type="project" value="TreeGrafter"/>
</dbReference>
<evidence type="ECO:0000256" key="1">
    <source>
        <dbReference type="ARBA" id="ARBA00048811"/>
    </source>
</evidence>
<keyword evidence="4" id="KW-0808">Transferase</keyword>
<keyword evidence="4" id="KW-0328">Glycosyltransferase</keyword>
<dbReference type="Gene3D" id="3.40.50.2020">
    <property type="match status" value="1"/>
</dbReference>
<dbReference type="GO" id="GO:0032264">
    <property type="term" value="P:IMP salvage"/>
    <property type="evidence" value="ECO:0007669"/>
    <property type="project" value="TreeGrafter"/>
</dbReference>
<feature type="domain" description="Phosphoribosyltransferase" evidence="3">
    <location>
        <begin position="14"/>
        <end position="164"/>
    </location>
</feature>
<dbReference type="Pfam" id="PF00156">
    <property type="entry name" value="Pribosyltran"/>
    <property type="match status" value="1"/>
</dbReference>
<dbReference type="NCBIfam" id="NF006605">
    <property type="entry name" value="PRK09162.1"/>
    <property type="match status" value="1"/>
</dbReference>
<dbReference type="CDD" id="cd06223">
    <property type="entry name" value="PRTases_typeI"/>
    <property type="match status" value="1"/>
</dbReference>
<dbReference type="GO" id="GO:0004422">
    <property type="term" value="F:hypoxanthine phosphoribosyltransferase activity"/>
    <property type="evidence" value="ECO:0007669"/>
    <property type="project" value="TreeGrafter"/>
</dbReference>
<dbReference type="eggNOG" id="COG0634">
    <property type="taxonomic scope" value="Bacteria"/>
</dbReference>
<evidence type="ECO:0000259" key="3">
    <source>
        <dbReference type="Pfam" id="PF00156"/>
    </source>
</evidence>
<comment type="catalytic activity">
    <reaction evidence="1">
        <text>GMP + diphosphate = guanine + 5-phospho-alpha-D-ribose 1-diphosphate</text>
        <dbReference type="Rhea" id="RHEA:25424"/>
        <dbReference type="ChEBI" id="CHEBI:16235"/>
        <dbReference type="ChEBI" id="CHEBI:33019"/>
        <dbReference type="ChEBI" id="CHEBI:58017"/>
        <dbReference type="ChEBI" id="CHEBI:58115"/>
        <dbReference type="EC" id="2.4.2.8"/>
    </reaction>
    <physiologicalReaction direction="right-to-left" evidence="1">
        <dbReference type="Rhea" id="RHEA:25426"/>
    </physiologicalReaction>
</comment>
<dbReference type="EMBL" id="FSRO01000001">
    <property type="protein sequence ID" value="SIO26505.1"/>
    <property type="molecule type" value="Genomic_DNA"/>
</dbReference>
<dbReference type="Proteomes" id="UP000185062">
    <property type="component" value="Unassembled WGS sequence"/>
</dbReference>
<dbReference type="RefSeq" id="WP_028461087.1">
    <property type="nucleotide sequence ID" value="NZ_FSRO01000001.1"/>
</dbReference>
<dbReference type="PANTHER" id="PTHR43340:SF1">
    <property type="entry name" value="HYPOXANTHINE PHOSPHORIBOSYLTRANSFERASE"/>
    <property type="match status" value="1"/>
</dbReference>
<dbReference type="GO" id="GO:0000287">
    <property type="term" value="F:magnesium ion binding"/>
    <property type="evidence" value="ECO:0007669"/>
    <property type="project" value="TreeGrafter"/>
</dbReference>
<evidence type="ECO:0000313" key="4">
    <source>
        <dbReference type="EMBL" id="SIO26505.1"/>
    </source>
</evidence>
<gene>
    <name evidence="4" type="ORF">SAMN02743940_1515</name>
</gene>
<sequence length="181" mass="20302">MLSLQEAHRIMDTAEQIYSAAAITETVNRMAQEITASLSNQYPLVLCVMGGAVVFTGQLLPLLNFPLNFDYLHITRYNNEIHPGQTQWKVLPRENLKGRVVLIIDDILDKGVTLATIREQVMRSGATAFYSAVFVDKEISKPKPIQADFVGVTLPDRYLFGFGMDIQGAWRNLPAIYAIKQ</sequence>
<keyword evidence="5" id="KW-1185">Reference proteome</keyword>
<protein>
    <submittedName>
        <fullName evidence="4">Hypoxanthine phosphoribosyltransferase</fullName>
    </submittedName>
</protein>
<dbReference type="GO" id="GO:0032263">
    <property type="term" value="P:GMP salvage"/>
    <property type="evidence" value="ECO:0007669"/>
    <property type="project" value="TreeGrafter"/>
</dbReference>
<dbReference type="InterPro" id="IPR000836">
    <property type="entry name" value="PRTase_dom"/>
</dbReference>
<reference evidence="4 5" key="1">
    <citation type="submission" date="2016-12" db="EMBL/GenBank/DDBJ databases">
        <authorList>
            <person name="Song W.-J."/>
            <person name="Kurnit D.M."/>
        </authorList>
    </citation>
    <scope>NUCLEOTIDE SEQUENCE [LARGE SCALE GENOMIC DNA]</scope>
    <source>
        <strain evidence="4 5">ATCC 49181</strain>
    </source>
</reference>
<dbReference type="AlphaFoldDB" id="A0A1N6I3K7"/>
<comment type="catalytic activity">
    <reaction evidence="2">
        <text>IMP + diphosphate = hypoxanthine + 5-phospho-alpha-D-ribose 1-diphosphate</text>
        <dbReference type="Rhea" id="RHEA:17973"/>
        <dbReference type="ChEBI" id="CHEBI:17368"/>
        <dbReference type="ChEBI" id="CHEBI:33019"/>
        <dbReference type="ChEBI" id="CHEBI:58017"/>
        <dbReference type="ChEBI" id="CHEBI:58053"/>
        <dbReference type="EC" id="2.4.2.8"/>
    </reaction>
    <physiologicalReaction direction="right-to-left" evidence="2">
        <dbReference type="Rhea" id="RHEA:17975"/>
    </physiologicalReaction>
</comment>
<evidence type="ECO:0000313" key="5">
    <source>
        <dbReference type="Proteomes" id="UP000185062"/>
    </source>
</evidence>
<dbReference type="SUPFAM" id="SSF53271">
    <property type="entry name" value="PRTase-like"/>
    <property type="match status" value="1"/>
</dbReference>
<organism evidence="4 5">
    <name type="scientific">Nitrosomonas cryotolerans ATCC 49181</name>
    <dbReference type="NCBI Taxonomy" id="1131553"/>
    <lineage>
        <taxon>Bacteria</taxon>
        <taxon>Pseudomonadati</taxon>
        <taxon>Pseudomonadota</taxon>
        <taxon>Betaproteobacteria</taxon>
        <taxon>Nitrosomonadales</taxon>
        <taxon>Nitrosomonadaceae</taxon>
        <taxon>Nitrosomonas</taxon>
    </lineage>
</organism>
<dbReference type="GO" id="GO:0005829">
    <property type="term" value="C:cytosol"/>
    <property type="evidence" value="ECO:0007669"/>
    <property type="project" value="TreeGrafter"/>
</dbReference>
<accession>A0A1N6I3K7</accession>
<dbReference type="GO" id="GO:0046100">
    <property type="term" value="P:hypoxanthine metabolic process"/>
    <property type="evidence" value="ECO:0007669"/>
    <property type="project" value="TreeGrafter"/>
</dbReference>
<name>A0A1N6I3K7_9PROT</name>